<reference evidence="3" key="1">
    <citation type="submission" date="2022-06" db="EMBL/GenBank/DDBJ databases">
        <title>Sequencing the genomes of 1000 actinobacteria strains.</title>
        <authorList>
            <person name="Klenk H.-P."/>
        </authorList>
    </citation>
    <scope>NUCLEOTIDE SEQUENCE</scope>
    <source>
        <strain evidence="3">DSM 46694</strain>
    </source>
</reference>
<evidence type="ECO:0000256" key="2">
    <source>
        <dbReference type="ARBA" id="ARBA00023002"/>
    </source>
</evidence>
<gene>
    <name evidence="3" type="ORF">HD597_000748</name>
</gene>
<dbReference type="InterPro" id="IPR002347">
    <property type="entry name" value="SDR_fam"/>
</dbReference>
<dbReference type="RefSeq" id="WP_253740239.1">
    <property type="nucleotide sequence ID" value="NZ_JAMZEB010000001.1"/>
</dbReference>
<dbReference type="EMBL" id="JAMZEB010000001">
    <property type="protein sequence ID" value="MCP2353728.1"/>
    <property type="molecule type" value="Genomic_DNA"/>
</dbReference>
<evidence type="ECO:0000256" key="1">
    <source>
        <dbReference type="ARBA" id="ARBA00006484"/>
    </source>
</evidence>
<comment type="caution">
    <text evidence="3">The sequence shown here is derived from an EMBL/GenBank/DDBJ whole genome shotgun (WGS) entry which is preliminary data.</text>
</comment>
<dbReference type="PANTHER" id="PTHR43669:SF8">
    <property type="entry name" value="SHORT-CHAIN TYPE DEHYDROGENASE_REDUCTASE-RELATED"/>
    <property type="match status" value="1"/>
</dbReference>
<dbReference type="AlphaFoldDB" id="A0A9X2GGL2"/>
<protein>
    <submittedName>
        <fullName evidence="3">NAD(P)-dependent dehydrogenase (Short-subunit alcohol dehydrogenase family)</fullName>
    </submittedName>
</protein>
<name>A0A9X2GGL2_9ACTN</name>
<dbReference type="Gene3D" id="3.40.50.720">
    <property type="entry name" value="NAD(P)-binding Rossmann-like Domain"/>
    <property type="match status" value="1"/>
</dbReference>
<dbReference type="Pfam" id="PF13561">
    <property type="entry name" value="adh_short_C2"/>
    <property type="match status" value="1"/>
</dbReference>
<comment type="similarity">
    <text evidence="1">Belongs to the short-chain dehydrogenases/reductases (SDR) family.</text>
</comment>
<keyword evidence="4" id="KW-1185">Reference proteome</keyword>
<proteinExistence type="inferred from homology"/>
<dbReference type="PRINTS" id="PR00081">
    <property type="entry name" value="GDHRDH"/>
</dbReference>
<sequence length="267" mass="27861">MSTSLLLQGKTAVIYGAGGAIGQAVARTFAREGASLFLTGRTLSKVEVLAKEIVADGGVAEAAQVNALDEIAVAEHLDTVIEKAGGVDISFNAVGLRNTTLQGVPLVDLDVEEFMRPVNELVRANFLTARLAGRHMVANGAGVIMTVTSLPARIANPLMGGVALAMAAEEALIRDLSVELAPHGVRVAGVRTQAMPDSGTIEEVFGIHAKAHGMTREQFQAMAAQRTHRKRLPSLQEMAEVVTFIASDRAGGIAGTMANMSLGAIPD</sequence>
<dbReference type="GO" id="GO:0016491">
    <property type="term" value="F:oxidoreductase activity"/>
    <property type="evidence" value="ECO:0007669"/>
    <property type="project" value="UniProtKB-KW"/>
</dbReference>
<keyword evidence="2" id="KW-0560">Oxidoreductase</keyword>
<dbReference type="CDD" id="cd05233">
    <property type="entry name" value="SDR_c"/>
    <property type="match status" value="1"/>
</dbReference>
<evidence type="ECO:0000313" key="4">
    <source>
        <dbReference type="Proteomes" id="UP001139648"/>
    </source>
</evidence>
<organism evidence="3 4">
    <name type="scientific">Nonomuraea thailandensis</name>
    <dbReference type="NCBI Taxonomy" id="1188745"/>
    <lineage>
        <taxon>Bacteria</taxon>
        <taxon>Bacillati</taxon>
        <taxon>Actinomycetota</taxon>
        <taxon>Actinomycetes</taxon>
        <taxon>Streptosporangiales</taxon>
        <taxon>Streptosporangiaceae</taxon>
        <taxon>Nonomuraea</taxon>
    </lineage>
</organism>
<dbReference type="PANTHER" id="PTHR43669">
    <property type="entry name" value="5-KETO-D-GLUCONATE 5-REDUCTASE"/>
    <property type="match status" value="1"/>
</dbReference>
<accession>A0A9X2GGL2</accession>
<dbReference type="Proteomes" id="UP001139648">
    <property type="component" value="Unassembled WGS sequence"/>
</dbReference>
<dbReference type="InterPro" id="IPR036291">
    <property type="entry name" value="NAD(P)-bd_dom_sf"/>
</dbReference>
<evidence type="ECO:0000313" key="3">
    <source>
        <dbReference type="EMBL" id="MCP2353728.1"/>
    </source>
</evidence>
<dbReference type="SUPFAM" id="SSF51735">
    <property type="entry name" value="NAD(P)-binding Rossmann-fold domains"/>
    <property type="match status" value="1"/>
</dbReference>